<dbReference type="GO" id="GO:0000253">
    <property type="term" value="F:3-beta-hydroxysteroid 3-dehydrogenase (NADP+) activity"/>
    <property type="evidence" value="ECO:0007669"/>
    <property type="project" value="TreeGrafter"/>
</dbReference>
<dbReference type="OrthoDB" id="9989144at2759"/>
<reference evidence="1" key="1">
    <citation type="submission" date="2020-01" db="EMBL/GenBank/DDBJ databases">
        <title>Genome Sequencing of Three Apophysomyces-Like Fungal Strains Confirms a Novel Fungal Genus in the Mucoromycota with divergent Burkholderia-like Endosymbiotic Bacteria.</title>
        <authorList>
            <person name="Stajich J.E."/>
            <person name="Macias A.M."/>
            <person name="Carter-House D."/>
            <person name="Lovett B."/>
            <person name="Kasson L.R."/>
            <person name="Berry K."/>
            <person name="Grigoriev I."/>
            <person name="Chang Y."/>
            <person name="Spatafora J."/>
            <person name="Kasson M.T."/>
        </authorList>
    </citation>
    <scope>NUCLEOTIDE SEQUENCE</scope>
    <source>
        <strain evidence="1">NRRL A-21654</strain>
    </source>
</reference>
<dbReference type="InterPro" id="IPR002347">
    <property type="entry name" value="SDR_fam"/>
</dbReference>
<evidence type="ECO:0000313" key="2">
    <source>
        <dbReference type="Proteomes" id="UP000605846"/>
    </source>
</evidence>
<dbReference type="SUPFAM" id="SSF51735">
    <property type="entry name" value="NAD(P)-binding Rossmann-fold domains"/>
    <property type="match status" value="1"/>
</dbReference>
<dbReference type="Proteomes" id="UP000605846">
    <property type="component" value="Unassembled WGS sequence"/>
</dbReference>
<organism evidence="1 2">
    <name type="scientific">Apophysomyces ossiformis</name>
    <dbReference type="NCBI Taxonomy" id="679940"/>
    <lineage>
        <taxon>Eukaryota</taxon>
        <taxon>Fungi</taxon>
        <taxon>Fungi incertae sedis</taxon>
        <taxon>Mucoromycota</taxon>
        <taxon>Mucoromycotina</taxon>
        <taxon>Mucoromycetes</taxon>
        <taxon>Mucorales</taxon>
        <taxon>Mucorineae</taxon>
        <taxon>Mucoraceae</taxon>
        <taxon>Apophysomyces</taxon>
    </lineage>
</organism>
<dbReference type="GO" id="GO:0016125">
    <property type="term" value="P:sterol metabolic process"/>
    <property type="evidence" value="ECO:0007669"/>
    <property type="project" value="TreeGrafter"/>
</dbReference>
<dbReference type="InterPro" id="IPR036291">
    <property type="entry name" value="NAD(P)-bd_dom_sf"/>
</dbReference>
<dbReference type="Gene3D" id="3.40.50.720">
    <property type="entry name" value="NAD(P)-binding Rossmann-like Domain"/>
    <property type="match status" value="1"/>
</dbReference>
<evidence type="ECO:0000313" key="1">
    <source>
        <dbReference type="EMBL" id="KAF7720908.1"/>
    </source>
</evidence>
<dbReference type="Pfam" id="PF00106">
    <property type="entry name" value="adh_short"/>
    <property type="match status" value="1"/>
</dbReference>
<dbReference type="InterPro" id="IPR052834">
    <property type="entry name" value="3KSR/17beta-HSD"/>
</dbReference>
<dbReference type="PRINTS" id="PR00081">
    <property type="entry name" value="GDHRDH"/>
</dbReference>
<sequence>MVADPVKVAIITGANAGVGFGIIQRLLEIDEDMVIVMACRNNTRARIAREKLLQCFPFADIRVELVDIGQTESVLNFCQNIIRKYSHINYLFCNAGILPSMGLNWGKVIRLTLTDPAGMMERSDATIQIVGEFNSDGMGKVFACNVFGHYVMARELEPLLSSSGDGRIIWTSSITANGEKFKMEDWQGVASLEPYESSKWACDLIAVGMNEEYKKHGLAITSFTTAPGVVASSIGDLPEWVTFVRTLLHYLFRWFGLVTQNITGYNGAIADVFVVIQSLTVLNYMLRYNSLTSRWGTPYVKGEKLEDYDQGTAEKLINHCERAYQTWKAKSKN</sequence>
<evidence type="ECO:0008006" key="3">
    <source>
        <dbReference type="Google" id="ProtNLM"/>
    </source>
</evidence>
<dbReference type="AlphaFoldDB" id="A0A8H7ELW4"/>
<protein>
    <recommendedName>
        <fullName evidence="3">3-keto-steroid reductase</fullName>
    </recommendedName>
</protein>
<dbReference type="PANTHER" id="PTHR44442:SF1">
    <property type="entry name" value="3-KETO-STEROID REDUCTASE_17-BETA-HYDROXYSTEROID DEHYDROGENASE 7"/>
    <property type="match status" value="1"/>
</dbReference>
<name>A0A8H7ELW4_9FUNG</name>
<dbReference type="PANTHER" id="PTHR44442">
    <property type="entry name" value="3-KETO-STEROID REDUCTASE"/>
    <property type="match status" value="1"/>
</dbReference>
<comment type="caution">
    <text evidence="1">The sequence shown here is derived from an EMBL/GenBank/DDBJ whole genome shotgun (WGS) entry which is preliminary data.</text>
</comment>
<dbReference type="GO" id="GO:0005789">
    <property type="term" value="C:endoplasmic reticulum membrane"/>
    <property type="evidence" value="ECO:0007669"/>
    <property type="project" value="TreeGrafter"/>
</dbReference>
<accession>A0A8H7ELW4</accession>
<keyword evidence="2" id="KW-1185">Reference proteome</keyword>
<proteinExistence type="predicted"/>
<dbReference type="EMBL" id="JABAYA010000337">
    <property type="protein sequence ID" value="KAF7720908.1"/>
    <property type="molecule type" value="Genomic_DNA"/>
</dbReference>
<gene>
    <name evidence="1" type="ORF">EC973_005783</name>
</gene>